<sequence>MRHFLMTLVSAGMALPAMAQDFSEGSEAKPWNLYAEQPARFEARVVDILCELTGDCPADCGGGVRQLGLLRGVDDVLVYPNKNAQAAFTGAVVELLPFCGRQVEVDGLLIEDPDLGAVNIYLVQKVRAVGDAEWTAANRWTKEWAKTNPEADGKGPWFRRDPRVNAEIAAHGYTGIGVEEEKPFLKELFE</sequence>
<dbReference type="AlphaFoldDB" id="A0A1H7J7C3"/>
<dbReference type="Proteomes" id="UP000199582">
    <property type="component" value="Unassembled WGS sequence"/>
</dbReference>
<reference evidence="2 3" key="1">
    <citation type="submission" date="2016-10" db="EMBL/GenBank/DDBJ databases">
        <authorList>
            <person name="de Groot N.N."/>
        </authorList>
    </citation>
    <scope>NUCLEOTIDE SEQUENCE [LARGE SCALE GENOMIC DNA]</scope>
    <source>
        <strain evidence="2 3">DSM 100674</strain>
    </source>
</reference>
<evidence type="ECO:0000313" key="2">
    <source>
        <dbReference type="EMBL" id="SEK70649.1"/>
    </source>
</evidence>
<feature type="chain" id="PRO_5009299646" evidence="1">
    <location>
        <begin position="20"/>
        <end position="190"/>
    </location>
</feature>
<evidence type="ECO:0000313" key="3">
    <source>
        <dbReference type="Proteomes" id="UP000199582"/>
    </source>
</evidence>
<protein>
    <submittedName>
        <fullName evidence="2">Uncharacterized protein</fullName>
    </submittedName>
</protein>
<dbReference type="EMBL" id="FOAG01000002">
    <property type="protein sequence ID" value="SEK70649.1"/>
    <property type="molecule type" value="Genomic_DNA"/>
</dbReference>
<dbReference type="OrthoDB" id="7725378at2"/>
<keyword evidence="1" id="KW-0732">Signal</keyword>
<accession>A0A1H7J7C3</accession>
<evidence type="ECO:0000256" key="1">
    <source>
        <dbReference type="SAM" id="SignalP"/>
    </source>
</evidence>
<organism evidence="2 3">
    <name type="scientific">Roseovarius azorensis</name>
    <dbReference type="NCBI Taxonomy" id="1287727"/>
    <lineage>
        <taxon>Bacteria</taxon>
        <taxon>Pseudomonadati</taxon>
        <taxon>Pseudomonadota</taxon>
        <taxon>Alphaproteobacteria</taxon>
        <taxon>Rhodobacterales</taxon>
        <taxon>Roseobacteraceae</taxon>
        <taxon>Roseovarius</taxon>
    </lineage>
</organism>
<dbReference type="STRING" id="1287727.SAMN05443999_102102"/>
<keyword evidence="3" id="KW-1185">Reference proteome</keyword>
<dbReference type="RefSeq" id="WP_093032282.1">
    <property type="nucleotide sequence ID" value="NZ_FOAG01000002.1"/>
</dbReference>
<name>A0A1H7J7C3_9RHOB</name>
<proteinExistence type="predicted"/>
<gene>
    <name evidence="2" type="ORF">SAMN05443999_102102</name>
</gene>
<feature type="signal peptide" evidence="1">
    <location>
        <begin position="1"/>
        <end position="19"/>
    </location>
</feature>